<reference evidence="2 3" key="1">
    <citation type="submission" date="2016-10" db="EMBL/GenBank/DDBJ databases">
        <authorList>
            <person name="de Groot N.N."/>
        </authorList>
    </citation>
    <scope>NUCLEOTIDE SEQUENCE [LARGE SCALE GENOMIC DNA]</scope>
    <source>
        <strain evidence="2 3">DSM 22024</strain>
    </source>
</reference>
<dbReference type="InterPro" id="IPR041581">
    <property type="entry name" value="Glyoxalase_6"/>
</dbReference>
<dbReference type="Proteomes" id="UP000198983">
    <property type="component" value="Chromosome I"/>
</dbReference>
<evidence type="ECO:0000259" key="1">
    <source>
        <dbReference type="PROSITE" id="PS51819"/>
    </source>
</evidence>
<dbReference type="SUPFAM" id="SSF54593">
    <property type="entry name" value="Glyoxalase/Bleomycin resistance protein/Dihydroxybiphenyl dioxygenase"/>
    <property type="match status" value="1"/>
</dbReference>
<proteinExistence type="predicted"/>
<dbReference type="EMBL" id="LT629732">
    <property type="protein sequence ID" value="SDS04896.1"/>
    <property type="molecule type" value="Genomic_DNA"/>
</dbReference>
<evidence type="ECO:0000313" key="2">
    <source>
        <dbReference type="EMBL" id="SDS04896.1"/>
    </source>
</evidence>
<organism evidence="2 3">
    <name type="scientific">Actinopolymorpha singaporensis</name>
    <dbReference type="NCBI Taxonomy" id="117157"/>
    <lineage>
        <taxon>Bacteria</taxon>
        <taxon>Bacillati</taxon>
        <taxon>Actinomycetota</taxon>
        <taxon>Actinomycetes</taxon>
        <taxon>Propionibacteriales</taxon>
        <taxon>Actinopolymorphaceae</taxon>
        <taxon>Actinopolymorpha</taxon>
    </lineage>
</organism>
<dbReference type="Gene3D" id="3.10.180.10">
    <property type="entry name" value="2,3-Dihydroxybiphenyl 1,2-Dioxygenase, domain 1"/>
    <property type="match status" value="1"/>
</dbReference>
<dbReference type="PANTHER" id="PTHR35908:SF1">
    <property type="entry name" value="CONSERVED PROTEIN"/>
    <property type="match status" value="1"/>
</dbReference>
<gene>
    <name evidence="2" type="ORF">SAMN04489717_1448</name>
</gene>
<dbReference type="InterPro" id="IPR029068">
    <property type="entry name" value="Glyas_Bleomycin-R_OHBP_Dase"/>
</dbReference>
<dbReference type="AlphaFoldDB" id="A0A1H1P0X6"/>
<dbReference type="PROSITE" id="PS51819">
    <property type="entry name" value="VOC"/>
    <property type="match status" value="1"/>
</dbReference>
<evidence type="ECO:0000313" key="3">
    <source>
        <dbReference type="Proteomes" id="UP000198983"/>
    </source>
</evidence>
<dbReference type="PANTHER" id="PTHR35908">
    <property type="entry name" value="HYPOTHETICAL FUSION PROTEIN"/>
    <property type="match status" value="1"/>
</dbReference>
<feature type="domain" description="VOC" evidence="1">
    <location>
        <begin position="17"/>
        <end position="135"/>
    </location>
</feature>
<name>A0A1H1P0X6_9ACTN</name>
<dbReference type="CDD" id="cd06587">
    <property type="entry name" value="VOC"/>
    <property type="match status" value="1"/>
</dbReference>
<dbReference type="InterPro" id="IPR037523">
    <property type="entry name" value="VOC_core"/>
</dbReference>
<dbReference type="STRING" id="117157.SAMN04489717_1448"/>
<accession>A0A1H1P0X6</accession>
<keyword evidence="3" id="KW-1185">Reference proteome</keyword>
<protein>
    <recommendedName>
        <fullName evidence="1">VOC domain-containing protein</fullName>
    </recommendedName>
</protein>
<dbReference type="RefSeq" id="WP_197681721.1">
    <property type="nucleotide sequence ID" value="NZ_LT629732.1"/>
</dbReference>
<sequence length="135" mass="14993">MLRGRATPDPSADPAKRGDYWGVVLGAPEPQVLGTFYAEMLGWEIRGNEPNWVTLYPGEGVAYLAIQREPHYVPPVWPEVPGRQQMMSHLDIEVQDLQAAVEHAVELGAVVADFQPQDNVRVMLDPAGHPFCLYS</sequence>
<dbReference type="Pfam" id="PF18029">
    <property type="entry name" value="Glyoxalase_6"/>
    <property type="match status" value="1"/>
</dbReference>